<feature type="non-terminal residue" evidence="7">
    <location>
        <position position="513"/>
    </location>
</feature>
<comment type="similarity">
    <text evidence="2">Belongs to the SAM50/omp85 family.</text>
</comment>
<keyword evidence="3" id="KW-1134">Transmembrane beta strand</keyword>
<comment type="subcellular location">
    <subcellularLocation>
        <location evidence="1">Mitochondrion outer membrane</location>
        <topology evidence="1">Multi-pass membrane protein</topology>
    </subcellularLocation>
</comment>
<accession>M4QSX0</accession>
<evidence type="ECO:0000256" key="5">
    <source>
        <dbReference type="ARBA" id="ARBA00023136"/>
    </source>
</evidence>
<protein>
    <submittedName>
        <fullName evidence="7">Sam50</fullName>
    </submittedName>
</protein>
<dbReference type="PANTHER" id="PTHR12815">
    <property type="entry name" value="SORTING AND ASSEMBLY MACHINERY SAMM50 PROTEIN FAMILY MEMBER"/>
    <property type="match status" value="1"/>
</dbReference>
<dbReference type="InterPro" id="IPR039910">
    <property type="entry name" value="D15-like"/>
</dbReference>
<dbReference type="EMBL" id="JX657290">
    <property type="protein sequence ID" value="AGH33870.1"/>
    <property type="molecule type" value="mRNA"/>
</dbReference>
<evidence type="ECO:0000256" key="2">
    <source>
        <dbReference type="ARBA" id="ARBA00010913"/>
    </source>
</evidence>
<evidence type="ECO:0000256" key="1">
    <source>
        <dbReference type="ARBA" id="ARBA00004374"/>
    </source>
</evidence>
<dbReference type="AlphaFoldDB" id="M4QSX0"/>
<dbReference type="Gene3D" id="2.40.160.50">
    <property type="entry name" value="membrane protein fhac: a member of the omp85/tpsb transporter family"/>
    <property type="match status" value="1"/>
</dbReference>
<dbReference type="InterPro" id="IPR000184">
    <property type="entry name" value="Bac_surfAg_D15"/>
</dbReference>
<evidence type="ECO:0000259" key="6">
    <source>
        <dbReference type="Pfam" id="PF01103"/>
    </source>
</evidence>
<evidence type="ECO:0000256" key="4">
    <source>
        <dbReference type="ARBA" id="ARBA00022692"/>
    </source>
</evidence>
<dbReference type="Pfam" id="PF01103">
    <property type="entry name" value="Omp85"/>
    <property type="match status" value="1"/>
</dbReference>
<organism evidence="7">
    <name type="scientific">Paratrimastix pyriformis</name>
    <dbReference type="NCBI Taxonomy" id="342808"/>
    <lineage>
        <taxon>Eukaryota</taxon>
        <taxon>Metamonada</taxon>
        <taxon>Preaxostyla</taxon>
        <taxon>Paratrimastigidae</taxon>
        <taxon>Paratrimastix</taxon>
    </lineage>
</organism>
<proteinExistence type="evidence at transcript level"/>
<evidence type="ECO:0000313" key="7">
    <source>
        <dbReference type="EMBL" id="AGH33870.1"/>
    </source>
</evidence>
<reference evidence="7" key="1">
    <citation type="journal article" date="2013" name="PLoS ONE">
        <title>The Mitochondrion-Like Organelle of Trimastix pyriformis Contains the Complete Glycine Cleavage System.</title>
        <authorList>
            <person name="Zubacova Z."/>
            <person name="Novak L."/>
            <person name="Bublikova J."/>
            <person name="Vacek V."/>
            <person name="Fousek J."/>
            <person name="Ridl J."/>
            <person name="Tachezy J."/>
            <person name="Dolezal P."/>
            <person name="Vlcek C."/>
            <person name="Hampl V."/>
        </authorList>
    </citation>
    <scope>NUCLEOTIDE SEQUENCE</scope>
</reference>
<feature type="non-terminal residue" evidence="7">
    <location>
        <position position="1"/>
    </location>
</feature>
<name>M4QSX0_9EUKA</name>
<evidence type="ECO:0000256" key="3">
    <source>
        <dbReference type="ARBA" id="ARBA00022452"/>
    </source>
</evidence>
<keyword evidence="4" id="KW-0812">Transmembrane</keyword>
<feature type="domain" description="Bacterial surface antigen (D15)" evidence="6">
    <location>
        <begin position="327"/>
        <end position="512"/>
    </location>
</feature>
<dbReference type="GO" id="GO:0005741">
    <property type="term" value="C:mitochondrial outer membrane"/>
    <property type="evidence" value="ECO:0007669"/>
    <property type="project" value="UniProtKB-SubCell"/>
</dbReference>
<sequence>PNSATVSVLLLMEVKKVVVSGATGGREELVRNSLRGVKQCTSFSELQSMLHQSADFLDGLGIFKFIDIHVEQHPPKKWAFWKKDERTPINLLVDVSEKSIPQFQLGAYADRRHGAHVRGSFMLRNLFDGAQKLRASASLGARHGLAFDFSYTDPCAWGSNVSEPSPSQPLTRISRFLFGGTGSTAVETHLAQTTFPESGYSERQLGLGTAARWTRQSETTVVTQDVNYKLMLRMVDALPSLDPAAAAEEGIPIGPPQPQPVLGLRTLWSSMTNPRKSPTGTAVGEPAAIPIMPLPRYLVTQLGDTIKSSLAHTLCVIQRTPQGISHRFTICNEMAGLGAGIQFIRHELNDQLDVPLIPRWGVHFNLTAMAGLLWPWGKNAYQNPSHISDRFFLGGGASGLLHGFRERRAGPHDNGYAVGADAQWVMSSSLSASVPWLAQRNIRALGFVSAGSAALREEDATRPLSVPMRHILAHRVRLSTGVGLALATRLGEIHVRACLPLRSEPDDTTHGFE</sequence>
<keyword evidence="5" id="KW-0472">Membrane</keyword>
<dbReference type="PANTHER" id="PTHR12815:SF18">
    <property type="entry name" value="SORTING AND ASSEMBLY MACHINERY COMPONENT 50 HOMOLOG"/>
    <property type="match status" value="1"/>
</dbReference>